<reference evidence="3" key="1">
    <citation type="submission" date="2016-10" db="EMBL/GenBank/DDBJ databases">
        <authorList>
            <person name="Varghese N."/>
            <person name="Submissions S."/>
        </authorList>
    </citation>
    <scope>NUCLEOTIDE SEQUENCE [LARGE SCALE GENOMIC DNA]</scope>
    <source>
        <strain evidence="3">LP51</strain>
    </source>
</reference>
<name>A0A1I2WL09_9BACT</name>
<protein>
    <recommendedName>
        <fullName evidence="4">Potassium transporter KefB</fullName>
    </recommendedName>
</protein>
<evidence type="ECO:0000313" key="2">
    <source>
        <dbReference type="EMBL" id="SFH02060.1"/>
    </source>
</evidence>
<sequence length="109" mass="11952">MTNPEELQQPVHAAPLYKRVLQGAGLALILVVIFLLLGKNPNPEAGWRWMMLPLIMVPVSGGIGGLFYYMMDHLRHQGGWKKILANVSSVLVYIFLLLIGLIAGLNGSS</sequence>
<dbReference type="RefSeq" id="WP_092103191.1">
    <property type="nucleotide sequence ID" value="NZ_FOOT01000005.1"/>
</dbReference>
<evidence type="ECO:0008006" key="4">
    <source>
        <dbReference type="Google" id="ProtNLM"/>
    </source>
</evidence>
<keyword evidence="1" id="KW-0472">Membrane</keyword>
<dbReference type="EMBL" id="FOOT01000005">
    <property type="protein sequence ID" value="SFH02060.1"/>
    <property type="molecule type" value="Genomic_DNA"/>
</dbReference>
<feature type="transmembrane region" description="Helical" evidence="1">
    <location>
        <begin position="83"/>
        <end position="105"/>
    </location>
</feature>
<feature type="transmembrane region" description="Helical" evidence="1">
    <location>
        <begin position="20"/>
        <end position="37"/>
    </location>
</feature>
<dbReference type="Proteomes" id="UP000198724">
    <property type="component" value="Unassembled WGS sequence"/>
</dbReference>
<proteinExistence type="predicted"/>
<dbReference type="OrthoDB" id="770034at2"/>
<evidence type="ECO:0000313" key="3">
    <source>
        <dbReference type="Proteomes" id="UP000198724"/>
    </source>
</evidence>
<dbReference type="AlphaFoldDB" id="A0A1I2WL09"/>
<organism evidence="2 3">
    <name type="scientific">Pontibacter chinhatensis</name>
    <dbReference type="NCBI Taxonomy" id="1436961"/>
    <lineage>
        <taxon>Bacteria</taxon>
        <taxon>Pseudomonadati</taxon>
        <taxon>Bacteroidota</taxon>
        <taxon>Cytophagia</taxon>
        <taxon>Cytophagales</taxon>
        <taxon>Hymenobacteraceae</taxon>
        <taxon>Pontibacter</taxon>
    </lineage>
</organism>
<accession>A0A1I2WL09</accession>
<keyword evidence="1" id="KW-1133">Transmembrane helix</keyword>
<keyword evidence="1" id="KW-0812">Transmembrane</keyword>
<dbReference type="STRING" id="1436961.SAMN05421739_10592"/>
<evidence type="ECO:0000256" key="1">
    <source>
        <dbReference type="SAM" id="Phobius"/>
    </source>
</evidence>
<gene>
    <name evidence="2" type="ORF">SAMN05421739_10592</name>
</gene>
<keyword evidence="3" id="KW-1185">Reference proteome</keyword>
<feature type="transmembrane region" description="Helical" evidence="1">
    <location>
        <begin position="49"/>
        <end position="71"/>
    </location>
</feature>